<dbReference type="InterPro" id="IPR003776">
    <property type="entry name" value="YcaO-like_dom"/>
</dbReference>
<dbReference type="OrthoDB" id="5380721at2"/>
<evidence type="ECO:0000313" key="2">
    <source>
        <dbReference type="EMBL" id="KFE71582.1"/>
    </source>
</evidence>
<dbReference type="PATRIC" id="fig|394096.3.peg.1359"/>
<dbReference type="PANTHER" id="PTHR37809:SF1">
    <property type="entry name" value="RIBOSOMAL PROTEIN S12 METHYLTHIOTRANSFERASE ACCESSORY FACTOR YCAO"/>
    <property type="match status" value="1"/>
</dbReference>
<dbReference type="Gene3D" id="3.30.160.660">
    <property type="match status" value="1"/>
</dbReference>
<dbReference type="Gene3D" id="3.30.1330.230">
    <property type="match status" value="1"/>
</dbReference>
<dbReference type="InterPro" id="IPR022291">
    <property type="entry name" value="Bacteriocin_synth_cyclodeHase"/>
</dbReference>
<sequence>MSDPFNRVMQFKAHLRFEALDRERAFVLGEHEQFMLSGRVQVLVAAKLDGHRSVQDVISALEREVSAPEVLYAVAQLEKQGHLIEATPGIPSEAAALWQSLGVAPAEAVSRLARSPVSVHALEGLDPQPLIQALQGAGLTIREGAPLRVVLVRDYLSPELEAFNRQALERREPWMLVKPSGATPWMGPVFRPGEGPCWACLSQRLAWNRPVESYLRGRVEASRPLALPRAELPSSHQAGLQLAAMALARWIAQGQQGSLEKSLVALELSRFQLTEHPVVRRPQCAACGDAGILKARAERPIVLEPRPRGFTEDNGFRTVTPETTFARLQPQISPITGVLSNLAPLASRSHALRPVFAASYFSPAHARTPHYTEFHSITLGKGRTFAQSRASALGEGIERWSSLFQGDEPRFSSRLETLGADAIHPREVLHFSETQYRNRVELNKKFHRHYWDIPVSFDERLEVDWTPVWSLTHERRKYLPTAYCYNRYPIPREENFCPQDSNGHAAGNCLEEAILQGLLELAERDASCLWWYNCLRRPGVDLDSFHEPYFQALREHYHSHHWKVWALDLTHDLNIPTFVAVGRSTKTQQYCIGFGAHLDARIALQRAITEFNQIFDPRDTFKSPWDEYGMVDESYLHPDETVPLKTMADFPKPALADIRDDVRECVARVARVGLETLVLDLTRPDVGLHVAKVTVPGLRHFWPRFGPGRLYDIPVKMGWLSRPLTEAQLNPVPFLL</sequence>
<dbReference type="STRING" id="394096.DB31_3712"/>
<evidence type="ECO:0000313" key="3">
    <source>
        <dbReference type="Proteomes" id="UP000028725"/>
    </source>
</evidence>
<dbReference type="PROSITE" id="PS51664">
    <property type="entry name" value="YCAO"/>
    <property type="match status" value="1"/>
</dbReference>
<dbReference type="Proteomes" id="UP000028725">
    <property type="component" value="Unassembled WGS sequence"/>
</dbReference>
<dbReference type="Gene3D" id="3.90.930.60">
    <property type="match status" value="1"/>
</dbReference>
<dbReference type="AlphaFoldDB" id="A0A085WV69"/>
<protein>
    <submittedName>
        <fullName evidence="2">AknN</fullName>
    </submittedName>
</protein>
<dbReference type="Gene3D" id="3.40.50.720">
    <property type="entry name" value="NAD(P)-binding Rossmann-like Domain"/>
    <property type="match status" value="1"/>
</dbReference>
<proteinExistence type="predicted"/>
<name>A0A085WV69_9BACT</name>
<dbReference type="NCBIfam" id="TIGR03882">
    <property type="entry name" value="cyclo_dehyd_2"/>
    <property type="match status" value="1"/>
</dbReference>
<evidence type="ECO:0000259" key="1">
    <source>
        <dbReference type="PROSITE" id="PS51664"/>
    </source>
</evidence>
<dbReference type="Gene3D" id="3.30.40.250">
    <property type="match status" value="1"/>
</dbReference>
<gene>
    <name evidence="2" type="ORF">DB31_3712</name>
</gene>
<dbReference type="Pfam" id="PF02624">
    <property type="entry name" value="YcaO"/>
    <property type="match status" value="1"/>
</dbReference>
<dbReference type="NCBIfam" id="TIGR03604">
    <property type="entry name" value="TOMM_cyclo_SagD"/>
    <property type="match status" value="1"/>
</dbReference>
<dbReference type="NCBIfam" id="TIGR00702">
    <property type="entry name" value="YcaO-type kinase domain"/>
    <property type="match status" value="1"/>
</dbReference>
<accession>A0A085WV69</accession>
<comment type="caution">
    <text evidence="2">The sequence shown here is derived from an EMBL/GenBank/DDBJ whole genome shotgun (WGS) entry which is preliminary data.</text>
</comment>
<dbReference type="RefSeq" id="WP_044183750.1">
    <property type="nucleotide sequence ID" value="NZ_JMCB01000002.1"/>
</dbReference>
<keyword evidence="3" id="KW-1185">Reference proteome</keyword>
<dbReference type="InterPro" id="IPR027624">
    <property type="entry name" value="TOMM_cyclo_SagD"/>
</dbReference>
<dbReference type="EMBL" id="JMCB01000002">
    <property type="protein sequence ID" value="KFE71582.1"/>
    <property type="molecule type" value="Genomic_DNA"/>
</dbReference>
<dbReference type="PANTHER" id="PTHR37809">
    <property type="entry name" value="RIBOSOMAL PROTEIN S12 METHYLTHIOTRANSFERASE ACCESSORY FACTOR YCAO"/>
    <property type="match status" value="1"/>
</dbReference>
<feature type="domain" description="YcaO" evidence="1">
    <location>
        <begin position="380"/>
        <end position="736"/>
    </location>
</feature>
<reference evidence="2 3" key="1">
    <citation type="submission" date="2014-04" db="EMBL/GenBank/DDBJ databases">
        <title>Genome assembly of Hyalangium minutum DSM 14724.</title>
        <authorList>
            <person name="Sharma G."/>
            <person name="Subramanian S."/>
        </authorList>
    </citation>
    <scope>NUCLEOTIDE SEQUENCE [LARGE SCALE GENOMIC DNA]</scope>
    <source>
        <strain evidence="2 3">DSM 14724</strain>
    </source>
</reference>
<organism evidence="2 3">
    <name type="scientific">Hyalangium minutum</name>
    <dbReference type="NCBI Taxonomy" id="394096"/>
    <lineage>
        <taxon>Bacteria</taxon>
        <taxon>Pseudomonadati</taxon>
        <taxon>Myxococcota</taxon>
        <taxon>Myxococcia</taxon>
        <taxon>Myxococcales</taxon>
        <taxon>Cystobacterineae</taxon>
        <taxon>Archangiaceae</taxon>
        <taxon>Hyalangium</taxon>
    </lineage>
</organism>